<dbReference type="AlphaFoldDB" id="A0A8J4AZA3"/>
<organism evidence="12 13">
    <name type="scientific">Volvox africanus</name>
    <dbReference type="NCBI Taxonomy" id="51714"/>
    <lineage>
        <taxon>Eukaryota</taxon>
        <taxon>Viridiplantae</taxon>
        <taxon>Chlorophyta</taxon>
        <taxon>core chlorophytes</taxon>
        <taxon>Chlorophyceae</taxon>
        <taxon>CS clade</taxon>
        <taxon>Chlamydomonadales</taxon>
        <taxon>Volvocaceae</taxon>
        <taxon>Volvox</taxon>
    </lineage>
</organism>
<name>A0A8J4AZA3_9CHLO</name>
<reference evidence="12" key="1">
    <citation type="journal article" date="2021" name="Proc. Natl. Acad. Sci. U.S.A.">
        <title>Three genomes in the algal genus Volvox reveal the fate of a haploid sex-determining region after a transition to homothallism.</title>
        <authorList>
            <person name="Yamamoto K."/>
            <person name="Hamaji T."/>
            <person name="Kawai-Toyooka H."/>
            <person name="Matsuzaki R."/>
            <person name="Takahashi F."/>
            <person name="Nishimura Y."/>
            <person name="Kawachi M."/>
            <person name="Noguchi H."/>
            <person name="Minakuchi Y."/>
            <person name="Umen J.G."/>
            <person name="Toyoda A."/>
            <person name="Nozaki H."/>
        </authorList>
    </citation>
    <scope>NUCLEOTIDE SEQUENCE</scope>
    <source>
        <strain evidence="12">NIES-3780</strain>
    </source>
</reference>
<dbReference type="InterPro" id="IPR000719">
    <property type="entry name" value="Prot_kinase_dom"/>
</dbReference>
<evidence type="ECO:0000256" key="3">
    <source>
        <dbReference type="ARBA" id="ARBA00022679"/>
    </source>
</evidence>
<keyword evidence="3" id="KW-0808">Transferase</keyword>
<keyword evidence="4 9" id="KW-0547">Nucleotide-binding</keyword>
<protein>
    <recommendedName>
        <fullName evidence="1">non-specific serine/threonine protein kinase</fullName>
        <ecNumber evidence="1">2.7.11.1</ecNumber>
    </recommendedName>
</protein>
<evidence type="ECO:0000256" key="4">
    <source>
        <dbReference type="ARBA" id="ARBA00022741"/>
    </source>
</evidence>
<keyword evidence="6 9" id="KW-0067">ATP-binding</keyword>
<feature type="binding site" evidence="9">
    <location>
        <position position="46"/>
    </location>
    <ligand>
        <name>ATP</name>
        <dbReference type="ChEBI" id="CHEBI:30616"/>
    </ligand>
</feature>
<dbReference type="PROSITE" id="PS00107">
    <property type="entry name" value="PROTEIN_KINASE_ATP"/>
    <property type="match status" value="1"/>
</dbReference>
<proteinExistence type="inferred from homology"/>
<sequence length="338" mass="38670">MSNLKTMANLPRIMGKYEVLEELGSGTFGNVRKVKNTETYEILAMKILKPDSDQMLVEREIFNHRLLEHPHIVEFCDVVCWGSRPCIVMEYANGGNLRKWVEAQGALMENQARRLFQQLIVAVDYCHKRGFAHRDIKPDNLMLHKVEGTKNLLLKMCDFGLSKYVSESGLSNAKVGTLDYMAPEVMDSRGRNGYDAKAADVWSCGVVLYVMLCGCFPFISEVERMVRSKADVERCLLERMREGKMLDHPLGSVTEQCIDMLRGMLEPEPEKRLTIEKIMEHPWFNIELPAEAREMNTTCLTWTVPPERQQPDQIKKLLQEARGVGGKQPSRGQFRTVL</sequence>
<comment type="catalytic activity">
    <reaction evidence="7">
        <text>L-threonyl-[protein] + ATP = O-phospho-L-threonyl-[protein] + ADP + H(+)</text>
        <dbReference type="Rhea" id="RHEA:46608"/>
        <dbReference type="Rhea" id="RHEA-COMP:11060"/>
        <dbReference type="Rhea" id="RHEA-COMP:11605"/>
        <dbReference type="ChEBI" id="CHEBI:15378"/>
        <dbReference type="ChEBI" id="CHEBI:30013"/>
        <dbReference type="ChEBI" id="CHEBI:30616"/>
        <dbReference type="ChEBI" id="CHEBI:61977"/>
        <dbReference type="ChEBI" id="CHEBI:456216"/>
        <dbReference type="EC" id="2.7.11.1"/>
    </reaction>
</comment>
<comment type="caution">
    <text evidence="12">The sequence shown here is derived from an EMBL/GenBank/DDBJ whole genome shotgun (WGS) entry which is preliminary data.</text>
</comment>
<dbReference type="GO" id="GO:0005524">
    <property type="term" value="F:ATP binding"/>
    <property type="evidence" value="ECO:0007669"/>
    <property type="project" value="UniProtKB-UniRule"/>
</dbReference>
<dbReference type="PROSITE" id="PS50011">
    <property type="entry name" value="PROTEIN_KINASE_DOM"/>
    <property type="match status" value="1"/>
</dbReference>
<comment type="similarity">
    <text evidence="10">Belongs to the protein kinase superfamily.</text>
</comment>
<evidence type="ECO:0000313" key="13">
    <source>
        <dbReference type="Proteomes" id="UP000747399"/>
    </source>
</evidence>
<dbReference type="InterPro" id="IPR011009">
    <property type="entry name" value="Kinase-like_dom_sf"/>
</dbReference>
<dbReference type="SUPFAM" id="SSF56112">
    <property type="entry name" value="Protein kinase-like (PK-like)"/>
    <property type="match status" value="1"/>
</dbReference>
<dbReference type="PANTHER" id="PTHR43895">
    <property type="entry name" value="CALCIUM/CALMODULIN-DEPENDENT PROTEIN KINASE KINASE-RELATED"/>
    <property type="match status" value="1"/>
</dbReference>
<dbReference type="CDD" id="cd14003">
    <property type="entry name" value="STKc_AMPK-like"/>
    <property type="match status" value="1"/>
</dbReference>
<gene>
    <name evidence="12" type="ORF">Vafri_6574</name>
</gene>
<dbReference type="FunFam" id="1.10.510.10:FF:000571">
    <property type="entry name" value="Maternal embryonic leucine zipper kinase"/>
    <property type="match status" value="1"/>
</dbReference>
<dbReference type="SMART" id="SM00220">
    <property type="entry name" value="S_TKc"/>
    <property type="match status" value="1"/>
</dbReference>
<evidence type="ECO:0000256" key="6">
    <source>
        <dbReference type="ARBA" id="ARBA00022840"/>
    </source>
</evidence>
<keyword evidence="13" id="KW-1185">Reference proteome</keyword>
<dbReference type="GO" id="GO:0007165">
    <property type="term" value="P:signal transduction"/>
    <property type="evidence" value="ECO:0007669"/>
    <property type="project" value="TreeGrafter"/>
</dbReference>
<evidence type="ECO:0000256" key="5">
    <source>
        <dbReference type="ARBA" id="ARBA00022777"/>
    </source>
</evidence>
<dbReference type="Pfam" id="PF00069">
    <property type="entry name" value="Pkinase"/>
    <property type="match status" value="1"/>
</dbReference>
<dbReference type="PROSITE" id="PS00108">
    <property type="entry name" value="PROTEIN_KINASE_ST"/>
    <property type="match status" value="1"/>
</dbReference>
<dbReference type="Gene3D" id="1.10.510.10">
    <property type="entry name" value="Transferase(Phosphotransferase) domain 1"/>
    <property type="match status" value="1"/>
</dbReference>
<dbReference type="GO" id="GO:0004674">
    <property type="term" value="F:protein serine/threonine kinase activity"/>
    <property type="evidence" value="ECO:0007669"/>
    <property type="project" value="UniProtKB-KW"/>
</dbReference>
<evidence type="ECO:0000256" key="1">
    <source>
        <dbReference type="ARBA" id="ARBA00012513"/>
    </source>
</evidence>
<dbReference type="PANTHER" id="PTHR43895:SF32">
    <property type="entry name" value="SERINE_THREONINE-PROTEIN KINASE CHK1"/>
    <property type="match status" value="1"/>
</dbReference>
<evidence type="ECO:0000256" key="9">
    <source>
        <dbReference type="PROSITE-ProRule" id="PRU10141"/>
    </source>
</evidence>
<keyword evidence="5" id="KW-0418">Kinase</keyword>
<dbReference type="Proteomes" id="UP000747399">
    <property type="component" value="Unassembled WGS sequence"/>
</dbReference>
<dbReference type="EMBL" id="BNCO01000008">
    <property type="protein sequence ID" value="GIL50340.1"/>
    <property type="molecule type" value="Genomic_DNA"/>
</dbReference>
<feature type="domain" description="Protein kinase" evidence="11">
    <location>
        <begin position="17"/>
        <end position="284"/>
    </location>
</feature>
<evidence type="ECO:0000313" key="12">
    <source>
        <dbReference type="EMBL" id="GIL50342.1"/>
    </source>
</evidence>
<evidence type="ECO:0000256" key="10">
    <source>
        <dbReference type="RuleBase" id="RU000304"/>
    </source>
</evidence>
<comment type="catalytic activity">
    <reaction evidence="8">
        <text>L-seryl-[protein] + ATP = O-phospho-L-seryl-[protein] + ADP + H(+)</text>
        <dbReference type="Rhea" id="RHEA:17989"/>
        <dbReference type="Rhea" id="RHEA-COMP:9863"/>
        <dbReference type="Rhea" id="RHEA-COMP:11604"/>
        <dbReference type="ChEBI" id="CHEBI:15378"/>
        <dbReference type="ChEBI" id="CHEBI:29999"/>
        <dbReference type="ChEBI" id="CHEBI:30616"/>
        <dbReference type="ChEBI" id="CHEBI:83421"/>
        <dbReference type="ChEBI" id="CHEBI:456216"/>
        <dbReference type="EC" id="2.7.11.1"/>
    </reaction>
</comment>
<dbReference type="EMBL" id="BNCO01000008">
    <property type="protein sequence ID" value="GIL50342.1"/>
    <property type="molecule type" value="Genomic_DNA"/>
</dbReference>
<dbReference type="InterPro" id="IPR008271">
    <property type="entry name" value="Ser/Thr_kinase_AS"/>
</dbReference>
<dbReference type="InterPro" id="IPR017441">
    <property type="entry name" value="Protein_kinase_ATP_BS"/>
</dbReference>
<evidence type="ECO:0000256" key="8">
    <source>
        <dbReference type="ARBA" id="ARBA00048679"/>
    </source>
</evidence>
<dbReference type="EC" id="2.7.11.1" evidence="1"/>
<accession>A0A8J4AZA3</accession>
<evidence type="ECO:0000259" key="11">
    <source>
        <dbReference type="PROSITE" id="PS50011"/>
    </source>
</evidence>
<keyword evidence="2 10" id="KW-0723">Serine/threonine-protein kinase</keyword>
<evidence type="ECO:0000256" key="2">
    <source>
        <dbReference type="ARBA" id="ARBA00022527"/>
    </source>
</evidence>
<evidence type="ECO:0000256" key="7">
    <source>
        <dbReference type="ARBA" id="ARBA00047899"/>
    </source>
</evidence>